<protein>
    <submittedName>
        <fullName evidence="2">ATP-binding cassette domain-containing protein</fullName>
    </submittedName>
</protein>
<evidence type="ECO:0000313" key="3">
    <source>
        <dbReference type="Proteomes" id="UP001204320"/>
    </source>
</evidence>
<dbReference type="EMBL" id="JANSKA010000001">
    <property type="protein sequence ID" value="MCR9035527.1"/>
    <property type="molecule type" value="Genomic_DNA"/>
</dbReference>
<proteinExistence type="predicted"/>
<dbReference type="InterPro" id="IPR039421">
    <property type="entry name" value="Type_1_exporter"/>
</dbReference>
<dbReference type="InterPro" id="IPR003439">
    <property type="entry name" value="ABC_transporter-like_ATP-bd"/>
</dbReference>
<evidence type="ECO:0000313" key="2">
    <source>
        <dbReference type="EMBL" id="MCR9035527.1"/>
    </source>
</evidence>
<keyword evidence="2" id="KW-0067">ATP-binding</keyword>
<feature type="domain" description="ABC transporter" evidence="1">
    <location>
        <begin position="5"/>
        <end position="40"/>
    </location>
</feature>
<comment type="caution">
    <text evidence="2">The sequence shown here is derived from an EMBL/GenBank/DDBJ whole genome shotgun (WGS) entry which is preliminary data.</text>
</comment>
<keyword evidence="2" id="KW-0547">Nucleotide-binding</keyword>
<evidence type="ECO:0000259" key="1">
    <source>
        <dbReference type="Pfam" id="PF00005"/>
    </source>
</evidence>
<accession>A0ABT1Z5N8</accession>
<dbReference type="Gene3D" id="3.40.50.300">
    <property type="entry name" value="P-loop containing nucleotide triphosphate hydrolases"/>
    <property type="match status" value="1"/>
</dbReference>
<dbReference type="GO" id="GO:0005524">
    <property type="term" value="F:ATP binding"/>
    <property type="evidence" value="ECO:0007669"/>
    <property type="project" value="UniProtKB-KW"/>
</dbReference>
<dbReference type="Proteomes" id="UP001204320">
    <property type="component" value="Unassembled WGS sequence"/>
</dbReference>
<organism evidence="2 3">
    <name type="scientific">Tractidigestivibacter montrealensis</name>
    <dbReference type="NCBI Taxonomy" id="2972466"/>
    <lineage>
        <taxon>Bacteria</taxon>
        <taxon>Bacillati</taxon>
        <taxon>Actinomycetota</taxon>
        <taxon>Coriobacteriia</taxon>
        <taxon>Coriobacteriales</taxon>
        <taxon>Atopobiaceae</taxon>
        <taxon>Tractidigestivibacter</taxon>
    </lineage>
</organism>
<dbReference type="SUPFAM" id="SSF52540">
    <property type="entry name" value="P-loop containing nucleoside triphosphate hydrolases"/>
    <property type="match status" value="1"/>
</dbReference>
<dbReference type="Pfam" id="PF00005">
    <property type="entry name" value="ABC_tran"/>
    <property type="match status" value="1"/>
</dbReference>
<dbReference type="PANTHER" id="PTHR24221:SF654">
    <property type="entry name" value="ATP-BINDING CASSETTE SUB-FAMILY B MEMBER 6"/>
    <property type="match status" value="1"/>
</dbReference>
<name>A0ABT1Z5N8_9ACTN</name>
<dbReference type="InterPro" id="IPR027417">
    <property type="entry name" value="P-loop_NTPase"/>
</dbReference>
<sequence>MDYPCGEGGSNLSGGERQRVCIARSLLHGSGVLLLDEATSALDQEAPDQVTRSVVALEGTTRIMVTHRLDAGQLRLFDGILVLRDGRVCERGTFDELMAVPDGYFRALYTVGE</sequence>
<dbReference type="RefSeq" id="WP_258498369.1">
    <property type="nucleotide sequence ID" value="NZ_JANSKA010000001.1"/>
</dbReference>
<reference evidence="2 3" key="1">
    <citation type="submission" date="2022-08" db="EMBL/GenBank/DDBJ databases">
        <title>Tractidigestivibacter montrealensis type strain KD21.</title>
        <authorList>
            <person name="Diop K."/>
            <person name="Richard C."/>
            <person name="Routy B."/>
        </authorList>
    </citation>
    <scope>NUCLEOTIDE SEQUENCE [LARGE SCALE GENOMIC DNA]</scope>
    <source>
        <strain evidence="2 3">KD21</strain>
    </source>
</reference>
<gene>
    <name evidence="2" type="ORF">NVS32_00945</name>
</gene>
<dbReference type="PANTHER" id="PTHR24221">
    <property type="entry name" value="ATP-BINDING CASSETTE SUB-FAMILY B"/>
    <property type="match status" value="1"/>
</dbReference>
<keyword evidence="3" id="KW-1185">Reference proteome</keyword>